<dbReference type="EMBL" id="SMMG02000002">
    <property type="protein sequence ID" value="KAA3485282.1"/>
    <property type="molecule type" value="Genomic_DNA"/>
</dbReference>
<accession>A0A5B6WWK2</accession>
<name>A0A5B6WWK2_9ROSI</name>
<keyword evidence="1" id="KW-0695">RNA-directed DNA polymerase</keyword>
<keyword evidence="1" id="KW-0548">Nucleotidyltransferase</keyword>
<evidence type="ECO:0000313" key="2">
    <source>
        <dbReference type="Proteomes" id="UP000325315"/>
    </source>
</evidence>
<keyword evidence="1" id="KW-0808">Transferase</keyword>
<dbReference type="OrthoDB" id="1938625at2759"/>
<proteinExistence type="predicted"/>
<protein>
    <submittedName>
        <fullName evidence="1">Reverse transcriptase</fullName>
    </submittedName>
</protein>
<dbReference type="AlphaFoldDB" id="A0A5B6WWK2"/>
<keyword evidence="2" id="KW-1185">Reference proteome</keyword>
<gene>
    <name evidence="1" type="ORF">EPI10_007287</name>
</gene>
<organism evidence="1 2">
    <name type="scientific">Gossypium australe</name>
    <dbReference type="NCBI Taxonomy" id="47621"/>
    <lineage>
        <taxon>Eukaryota</taxon>
        <taxon>Viridiplantae</taxon>
        <taxon>Streptophyta</taxon>
        <taxon>Embryophyta</taxon>
        <taxon>Tracheophyta</taxon>
        <taxon>Spermatophyta</taxon>
        <taxon>Magnoliopsida</taxon>
        <taxon>eudicotyledons</taxon>
        <taxon>Gunneridae</taxon>
        <taxon>Pentapetalae</taxon>
        <taxon>rosids</taxon>
        <taxon>malvids</taxon>
        <taxon>Malvales</taxon>
        <taxon>Malvaceae</taxon>
        <taxon>Malvoideae</taxon>
        <taxon>Gossypium</taxon>
    </lineage>
</organism>
<dbReference type="Proteomes" id="UP000325315">
    <property type="component" value="Unassembled WGS sequence"/>
</dbReference>
<evidence type="ECO:0000313" key="1">
    <source>
        <dbReference type="EMBL" id="KAA3485282.1"/>
    </source>
</evidence>
<sequence>MIQLTHLCFIDDLPIFCKVKVDSVMGIWSILSTFYQLSRLQLNARKNEIFVTRVTCEELNLIHSSIGFKVGQLLVRYLWHPSSYKKAFLDRLLAIVGEYQIQDHRTNQICSQFLFWKGNEDPAKGARVNWKRICSPTVECGLEMKDLKSWNKAFQLKCNIRILKLREEALVVLESYELNGRKVTISGI</sequence>
<comment type="caution">
    <text evidence="1">The sequence shown here is derived from an EMBL/GenBank/DDBJ whole genome shotgun (WGS) entry which is preliminary data.</text>
</comment>
<dbReference type="GO" id="GO:0003964">
    <property type="term" value="F:RNA-directed DNA polymerase activity"/>
    <property type="evidence" value="ECO:0007669"/>
    <property type="project" value="UniProtKB-KW"/>
</dbReference>
<reference evidence="2" key="1">
    <citation type="journal article" date="2019" name="Plant Biotechnol. J.">
        <title>Genome sequencing of the Australian wild diploid species Gossypium australe highlights disease resistance and delayed gland morphogenesis.</title>
        <authorList>
            <person name="Cai Y."/>
            <person name="Cai X."/>
            <person name="Wang Q."/>
            <person name="Wang P."/>
            <person name="Zhang Y."/>
            <person name="Cai C."/>
            <person name="Xu Y."/>
            <person name="Wang K."/>
            <person name="Zhou Z."/>
            <person name="Wang C."/>
            <person name="Geng S."/>
            <person name="Li B."/>
            <person name="Dong Q."/>
            <person name="Hou Y."/>
            <person name="Wang H."/>
            <person name="Ai P."/>
            <person name="Liu Z."/>
            <person name="Yi F."/>
            <person name="Sun M."/>
            <person name="An G."/>
            <person name="Cheng J."/>
            <person name="Zhang Y."/>
            <person name="Shi Q."/>
            <person name="Xie Y."/>
            <person name="Shi X."/>
            <person name="Chang Y."/>
            <person name="Huang F."/>
            <person name="Chen Y."/>
            <person name="Hong S."/>
            <person name="Mi L."/>
            <person name="Sun Q."/>
            <person name="Zhang L."/>
            <person name="Zhou B."/>
            <person name="Peng R."/>
            <person name="Zhang X."/>
            <person name="Liu F."/>
        </authorList>
    </citation>
    <scope>NUCLEOTIDE SEQUENCE [LARGE SCALE GENOMIC DNA]</scope>
    <source>
        <strain evidence="2">cv. PA1801</strain>
    </source>
</reference>